<gene>
    <name evidence="2" type="ORF">SV7mr_52740</name>
</gene>
<protein>
    <submittedName>
        <fullName evidence="2">Uncharacterized protein</fullName>
    </submittedName>
</protein>
<evidence type="ECO:0000313" key="3">
    <source>
        <dbReference type="Proteomes" id="UP000315003"/>
    </source>
</evidence>
<evidence type="ECO:0000256" key="1">
    <source>
        <dbReference type="SAM" id="SignalP"/>
    </source>
</evidence>
<feature type="signal peptide" evidence="1">
    <location>
        <begin position="1"/>
        <end position="22"/>
    </location>
</feature>
<evidence type="ECO:0000313" key="2">
    <source>
        <dbReference type="EMBL" id="QDT62723.1"/>
    </source>
</evidence>
<proteinExistence type="predicted"/>
<keyword evidence="3" id="KW-1185">Reference proteome</keyword>
<keyword evidence="1" id="KW-0732">Signal</keyword>
<dbReference type="RefSeq" id="WP_145277675.1">
    <property type="nucleotide sequence ID" value="NZ_CP036272.1"/>
</dbReference>
<dbReference type="Proteomes" id="UP000315003">
    <property type="component" value="Chromosome"/>
</dbReference>
<name>A0A517T2W6_9BACT</name>
<organism evidence="2 3">
    <name type="scientific">Stieleria bergensis</name>
    <dbReference type="NCBI Taxonomy" id="2528025"/>
    <lineage>
        <taxon>Bacteria</taxon>
        <taxon>Pseudomonadati</taxon>
        <taxon>Planctomycetota</taxon>
        <taxon>Planctomycetia</taxon>
        <taxon>Pirellulales</taxon>
        <taxon>Pirellulaceae</taxon>
        <taxon>Stieleria</taxon>
    </lineage>
</organism>
<dbReference type="AlphaFoldDB" id="A0A517T2W6"/>
<sequence length="269" mass="29081" precursor="true">MSTPLRLTAVALLAFGGLHVSADDDFETIQARPTIGFAPPTVGKPVGKPKQETKTDVEISIAVTEPVKIDPKAAQQLKAHKEFLDANADWEANADKLMQQLNDQKSGTAQERLKSHRGYRNLTQYPEAVTSKLPKRPEYAAPPEGSDIKWQLTFKNTGDKPATVNESLGCDFAWLKIKVTPSKANPAGAFQVKYGPRITTMEIRAGKQVELAAGESKTIQVSGFGYGARFLGGTWAIVHPGDYTLTATYCSRGTGMNGISGDAKFKAVE</sequence>
<feature type="chain" id="PRO_5021923403" evidence="1">
    <location>
        <begin position="23"/>
        <end position="269"/>
    </location>
</feature>
<accession>A0A517T2W6</accession>
<dbReference type="EMBL" id="CP036272">
    <property type="protein sequence ID" value="QDT62723.1"/>
    <property type="molecule type" value="Genomic_DNA"/>
</dbReference>
<reference evidence="2 3" key="1">
    <citation type="submission" date="2019-02" db="EMBL/GenBank/DDBJ databases">
        <title>Deep-cultivation of Planctomycetes and their phenomic and genomic characterization uncovers novel biology.</title>
        <authorList>
            <person name="Wiegand S."/>
            <person name="Jogler M."/>
            <person name="Boedeker C."/>
            <person name="Pinto D."/>
            <person name="Vollmers J."/>
            <person name="Rivas-Marin E."/>
            <person name="Kohn T."/>
            <person name="Peeters S.H."/>
            <person name="Heuer A."/>
            <person name="Rast P."/>
            <person name="Oberbeckmann S."/>
            <person name="Bunk B."/>
            <person name="Jeske O."/>
            <person name="Meyerdierks A."/>
            <person name="Storesund J.E."/>
            <person name="Kallscheuer N."/>
            <person name="Luecker S."/>
            <person name="Lage O.M."/>
            <person name="Pohl T."/>
            <person name="Merkel B.J."/>
            <person name="Hornburger P."/>
            <person name="Mueller R.-W."/>
            <person name="Bruemmer F."/>
            <person name="Labrenz M."/>
            <person name="Spormann A.M."/>
            <person name="Op den Camp H."/>
            <person name="Overmann J."/>
            <person name="Amann R."/>
            <person name="Jetten M.S.M."/>
            <person name="Mascher T."/>
            <person name="Medema M.H."/>
            <person name="Devos D.P."/>
            <person name="Kaster A.-K."/>
            <person name="Ovreas L."/>
            <person name="Rohde M."/>
            <person name="Galperin M.Y."/>
            <person name="Jogler C."/>
        </authorList>
    </citation>
    <scope>NUCLEOTIDE SEQUENCE [LARGE SCALE GENOMIC DNA]</scope>
    <source>
        <strain evidence="2 3">SV_7m_r</strain>
    </source>
</reference>